<accession>A0A3M5K5B6</accession>
<reference evidence="2 3" key="1">
    <citation type="submission" date="2018-08" db="EMBL/GenBank/DDBJ databases">
        <title>Recombination of ecologically and evolutionarily significant loci maintains genetic cohesion in the Pseudomonas syringae species complex.</title>
        <authorList>
            <person name="Dillon M."/>
            <person name="Thakur S."/>
            <person name="Almeida R.N.D."/>
            <person name="Weir B.S."/>
            <person name="Guttman D.S."/>
        </authorList>
    </citation>
    <scope>NUCLEOTIDE SEQUENCE [LARGE SCALE GENOMIC DNA]</scope>
    <source>
        <strain evidence="2 3">ICMP 13684</strain>
    </source>
</reference>
<organism evidence="2 3">
    <name type="scientific">Pseudomonas savastanoi</name>
    <name type="common">Pseudomonas syringae pv. savastanoi</name>
    <dbReference type="NCBI Taxonomy" id="29438"/>
    <lineage>
        <taxon>Bacteria</taxon>
        <taxon>Pseudomonadati</taxon>
        <taxon>Pseudomonadota</taxon>
        <taxon>Gammaproteobacteria</taxon>
        <taxon>Pseudomonadales</taxon>
        <taxon>Pseudomonadaceae</taxon>
        <taxon>Pseudomonas</taxon>
    </lineage>
</organism>
<keyword evidence="1" id="KW-1133">Transmembrane helix</keyword>
<feature type="transmembrane region" description="Helical" evidence="1">
    <location>
        <begin position="12"/>
        <end position="35"/>
    </location>
</feature>
<gene>
    <name evidence="2" type="ORF">ALP51_00491</name>
</gene>
<keyword evidence="1" id="KW-0812">Transmembrane</keyword>
<evidence type="ECO:0000313" key="2">
    <source>
        <dbReference type="EMBL" id="RMT30811.1"/>
    </source>
</evidence>
<evidence type="ECO:0000256" key="1">
    <source>
        <dbReference type="SAM" id="Phobius"/>
    </source>
</evidence>
<protein>
    <submittedName>
        <fullName evidence="2">Uncharacterized protein</fullName>
    </submittedName>
</protein>
<dbReference type="Proteomes" id="UP000278180">
    <property type="component" value="Unassembled WGS sequence"/>
</dbReference>
<feature type="transmembrane region" description="Helical" evidence="1">
    <location>
        <begin position="47"/>
        <end position="71"/>
    </location>
</feature>
<name>A0A3M5K5B6_PSESS</name>
<comment type="caution">
    <text evidence="2">The sequence shown here is derived from an EMBL/GenBank/DDBJ whole genome shotgun (WGS) entry which is preliminary data.</text>
</comment>
<dbReference type="EMBL" id="RBTE01000176">
    <property type="protein sequence ID" value="RMT30811.1"/>
    <property type="molecule type" value="Genomic_DNA"/>
</dbReference>
<keyword evidence="1" id="KW-0472">Membrane</keyword>
<dbReference type="AlphaFoldDB" id="A0A3M5K5B6"/>
<sequence>MDTENQTRPFNPIPLILISLGIWVPIIGALLTYYLSRDADGLSGSMALGSAVVLLAQVEIFAIIFLLNLCVRRKAMETVQKDTHSVLHQRSSRHCRGHRHYRHAGQYKPAVNAN</sequence>
<proteinExistence type="predicted"/>
<evidence type="ECO:0000313" key="3">
    <source>
        <dbReference type="Proteomes" id="UP000278180"/>
    </source>
</evidence>